<evidence type="ECO:0000256" key="8">
    <source>
        <dbReference type="SAM" id="MobiDB-lite"/>
    </source>
</evidence>
<keyword evidence="11" id="KW-1185">Reference proteome</keyword>
<dbReference type="GO" id="GO:0005930">
    <property type="term" value="C:axoneme"/>
    <property type="evidence" value="ECO:0007669"/>
    <property type="project" value="TreeGrafter"/>
</dbReference>
<dbReference type="InterPro" id="IPR051885">
    <property type="entry name" value="CC_CF"/>
</dbReference>
<evidence type="ECO:0000256" key="6">
    <source>
        <dbReference type="ARBA" id="ARBA00044798"/>
    </source>
</evidence>
<protein>
    <recommendedName>
        <fullName evidence="6">Cilia- and flagella-associated protein 263</fullName>
    </recommendedName>
</protein>
<feature type="region of interest" description="Disordered" evidence="8">
    <location>
        <begin position="68"/>
        <end position="88"/>
    </location>
</feature>
<dbReference type="GO" id="GO:0036064">
    <property type="term" value="C:ciliary basal body"/>
    <property type="evidence" value="ECO:0007669"/>
    <property type="project" value="TreeGrafter"/>
</dbReference>
<evidence type="ECO:0000256" key="4">
    <source>
        <dbReference type="ARBA" id="ARBA00023273"/>
    </source>
</evidence>
<gene>
    <name evidence="10" type="ORF">SPHA_24669</name>
</gene>
<dbReference type="InterPro" id="IPR025254">
    <property type="entry name" value="CCDC113/CCDC96_CC"/>
</dbReference>
<evidence type="ECO:0000313" key="10">
    <source>
        <dbReference type="EMBL" id="CAE1245293.1"/>
    </source>
</evidence>
<dbReference type="PANTHER" id="PTHR15654">
    <property type="entry name" value="COILED-COIL DOMAIN-CONTAINING PROTEIN 113-RELATED"/>
    <property type="match status" value="1"/>
</dbReference>
<dbReference type="PANTHER" id="PTHR15654:SF2">
    <property type="entry name" value="COILED-COIL DOMAIN-CONTAINING PROTEIN 113"/>
    <property type="match status" value="1"/>
</dbReference>
<reference evidence="10" key="1">
    <citation type="submission" date="2021-01" db="EMBL/GenBank/DDBJ databases">
        <authorList>
            <person name="Li R."/>
            <person name="Bekaert M."/>
        </authorList>
    </citation>
    <scope>NUCLEOTIDE SEQUENCE</scope>
    <source>
        <strain evidence="10">Farmed</strain>
    </source>
</reference>
<evidence type="ECO:0000313" key="11">
    <source>
        <dbReference type="Proteomes" id="UP000597762"/>
    </source>
</evidence>
<comment type="similarity">
    <text evidence="5">Belongs to the CFAP263 family.</text>
</comment>
<proteinExistence type="inferred from homology"/>
<name>A0A812BYU9_ACAPH</name>
<keyword evidence="2" id="KW-0970">Cilium biogenesis/degradation</keyword>
<evidence type="ECO:0000256" key="1">
    <source>
        <dbReference type="ARBA" id="ARBA00004138"/>
    </source>
</evidence>
<feature type="compositionally biased region" description="Polar residues" evidence="8">
    <location>
        <begin position="68"/>
        <end position="78"/>
    </location>
</feature>
<evidence type="ECO:0000259" key="9">
    <source>
        <dbReference type="Pfam" id="PF13870"/>
    </source>
</evidence>
<feature type="domain" description="CCDC113/CCDC96 coiled-coil" evidence="9">
    <location>
        <begin position="178"/>
        <end position="350"/>
    </location>
</feature>
<evidence type="ECO:0000256" key="7">
    <source>
        <dbReference type="SAM" id="Coils"/>
    </source>
</evidence>
<feature type="coiled-coil region" evidence="7">
    <location>
        <begin position="101"/>
        <end position="282"/>
    </location>
</feature>
<dbReference type="OrthoDB" id="10259713at2759"/>
<sequence>MADRSFSCSTATTSNETVDERLNELTDEQLAFTVKGLEDKNGVLTIETEMFERYYKKQDTTSLTLSTSFAPTTHTSTGEAPRPTGRKRSKVRCHAIDRTVRLTTEQKCHIAQKEVERIKEEITRAEEDSEKVLDMYKAVLEESEVRLREIEKEKHEIERDNKKHIAERIIRTFEDRLRAKEALIEKLRLKNATQKTQMKKLLLQLKQKEEMGEVLHAVDFNQLKIENQQYMEKIEERNTDLLRLKQDASKTMQLLNTIKKRLQELMLESNRLKSEIQTQKDLCARIDSEYKQVVEDKTGVEKMNKSLKEYLSDYQVPEVMEFVKEKANVTELHRIVKTWERKVEIAEMGYKSCLKKWYSMKDKRKAIISE</sequence>
<evidence type="ECO:0000256" key="3">
    <source>
        <dbReference type="ARBA" id="ARBA00023054"/>
    </source>
</evidence>
<keyword evidence="3 7" id="KW-0175">Coiled coil</keyword>
<dbReference type="AlphaFoldDB" id="A0A812BYU9"/>
<dbReference type="Pfam" id="PF13870">
    <property type="entry name" value="CCDC113_CCDC96_CC"/>
    <property type="match status" value="1"/>
</dbReference>
<organism evidence="10 11">
    <name type="scientific">Acanthosepion pharaonis</name>
    <name type="common">Pharaoh cuttlefish</name>
    <name type="synonym">Sepia pharaonis</name>
    <dbReference type="NCBI Taxonomy" id="158019"/>
    <lineage>
        <taxon>Eukaryota</taxon>
        <taxon>Metazoa</taxon>
        <taxon>Spiralia</taxon>
        <taxon>Lophotrochozoa</taxon>
        <taxon>Mollusca</taxon>
        <taxon>Cephalopoda</taxon>
        <taxon>Coleoidea</taxon>
        <taxon>Decapodiformes</taxon>
        <taxon>Sepiida</taxon>
        <taxon>Sepiina</taxon>
        <taxon>Sepiidae</taxon>
        <taxon>Acanthosepion</taxon>
    </lineage>
</organism>
<dbReference type="Proteomes" id="UP000597762">
    <property type="component" value="Unassembled WGS sequence"/>
</dbReference>
<accession>A0A812BYU9</accession>
<keyword evidence="4" id="KW-0966">Cell projection</keyword>
<comment type="caution">
    <text evidence="10">The sequence shown here is derived from an EMBL/GenBank/DDBJ whole genome shotgun (WGS) entry which is preliminary data.</text>
</comment>
<dbReference type="EMBL" id="CAHIKZ030000924">
    <property type="protein sequence ID" value="CAE1245293.1"/>
    <property type="molecule type" value="Genomic_DNA"/>
</dbReference>
<dbReference type="GO" id="GO:0060271">
    <property type="term" value="P:cilium assembly"/>
    <property type="evidence" value="ECO:0007669"/>
    <property type="project" value="TreeGrafter"/>
</dbReference>
<comment type="subcellular location">
    <subcellularLocation>
        <location evidence="1">Cell projection</location>
        <location evidence="1">Cilium</location>
    </subcellularLocation>
</comment>
<evidence type="ECO:0000256" key="2">
    <source>
        <dbReference type="ARBA" id="ARBA00022794"/>
    </source>
</evidence>
<evidence type="ECO:0000256" key="5">
    <source>
        <dbReference type="ARBA" id="ARBA00044506"/>
    </source>
</evidence>